<name>A0ABX1CQ42_9SPHN</name>
<proteinExistence type="predicted"/>
<dbReference type="RefSeq" id="WP_168135569.1">
    <property type="nucleotide sequence ID" value="NZ_JAAVJH010000012.1"/>
</dbReference>
<keyword evidence="3" id="KW-1185">Reference proteome</keyword>
<protein>
    <submittedName>
        <fullName evidence="2">Uncharacterized protein</fullName>
    </submittedName>
</protein>
<accession>A0ABX1CQ42</accession>
<evidence type="ECO:0000313" key="3">
    <source>
        <dbReference type="Proteomes" id="UP000732399"/>
    </source>
</evidence>
<sequence>MPPRFAGRLRNGRIRPGSATLSRQTIDASTMEPKRRIVAVALLTEPELRLLGQGFDRFYPVDETPCFGDLLLAIDEAHSRLTTVERDAPGSMTVISRPEPKRPRQP</sequence>
<comment type="caution">
    <text evidence="2">The sequence shown here is derived from an EMBL/GenBank/DDBJ whole genome shotgun (WGS) entry which is preliminary data.</text>
</comment>
<feature type="region of interest" description="Disordered" evidence="1">
    <location>
        <begin position="85"/>
        <end position="106"/>
    </location>
</feature>
<dbReference type="Proteomes" id="UP000732399">
    <property type="component" value="Unassembled WGS sequence"/>
</dbReference>
<evidence type="ECO:0000256" key="1">
    <source>
        <dbReference type="SAM" id="MobiDB-lite"/>
    </source>
</evidence>
<dbReference type="EMBL" id="JAAVJH010000012">
    <property type="protein sequence ID" value="NJR80067.1"/>
    <property type="molecule type" value="Genomic_DNA"/>
</dbReference>
<gene>
    <name evidence="2" type="ORF">HBH26_15905</name>
</gene>
<evidence type="ECO:0000313" key="2">
    <source>
        <dbReference type="EMBL" id="NJR80067.1"/>
    </source>
</evidence>
<reference evidence="2 3" key="1">
    <citation type="submission" date="2020-03" db="EMBL/GenBank/DDBJ databases">
        <authorList>
            <person name="Wang L."/>
            <person name="He N."/>
            <person name="Li Y."/>
            <person name="Fang Y."/>
            <person name="Zhang F."/>
        </authorList>
    </citation>
    <scope>NUCLEOTIDE SEQUENCE [LARGE SCALE GENOMIC DNA]</scope>
    <source>
        <strain evidence="2 3">36D10-4-7</strain>
    </source>
</reference>
<organism evidence="2 3">
    <name type="scientific">Sphingomonas corticis</name>
    <dbReference type="NCBI Taxonomy" id="2722791"/>
    <lineage>
        <taxon>Bacteria</taxon>
        <taxon>Pseudomonadati</taxon>
        <taxon>Pseudomonadota</taxon>
        <taxon>Alphaproteobacteria</taxon>
        <taxon>Sphingomonadales</taxon>
        <taxon>Sphingomonadaceae</taxon>
        <taxon>Sphingomonas</taxon>
    </lineage>
</organism>